<protein>
    <recommendedName>
        <fullName evidence="3">SGNH/GDSL hydrolase family protein</fullName>
    </recommendedName>
</protein>
<comment type="caution">
    <text evidence="1">The sequence shown here is derived from an EMBL/GenBank/DDBJ whole genome shotgun (WGS) entry which is preliminary data.</text>
</comment>
<dbReference type="RefSeq" id="WP_390251032.1">
    <property type="nucleotide sequence ID" value="NZ_JBHSDT010000004.1"/>
</dbReference>
<evidence type="ECO:0008006" key="3">
    <source>
        <dbReference type="Google" id="ProtNLM"/>
    </source>
</evidence>
<reference evidence="2" key="1">
    <citation type="journal article" date="2019" name="Int. J. Syst. Evol. Microbiol.">
        <title>The Global Catalogue of Microorganisms (GCM) 10K type strain sequencing project: providing services to taxonomists for standard genome sequencing and annotation.</title>
        <authorList>
            <consortium name="The Broad Institute Genomics Platform"/>
            <consortium name="The Broad Institute Genome Sequencing Center for Infectious Disease"/>
            <person name="Wu L."/>
            <person name="Ma J."/>
        </authorList>
    </citation>
    <scope>NUCLEOTIDE SEQUENCE [LARGE SCALE GENOMIC DNA]</scope>
    <source>
        <strain evidence="2">CCUG 37865</strain>
    </source>
</reference>
<evidence type="ECO:0000313" key="2">
    <source>
        <dbReference type="Proteomes" id="UP001595882"/>
    </source>
</evidence>
<proteinExistence type="predicted"/>
<dbReference type="EMBL" id="JBHSDT010000004">
    <property type="protein sequence ID" value="MFC4402953.1"/>
    <property type="molecule type" value="Genomic_DNA"/>
</dbReference>
<accession>A0ABV8WVE7</accession>
<gene>
    <name evidence="1" type="ORF">ACFOY7_07690</name>
</gene>
<evidence type="ECO:0000313" key="1">
    <source>
        <dbReference type="EMBL" id="MFC4402953.1"/>
    </source>
</evidence>
<sequence length="339" mass="39654">MSYKSFNIIFLVIILLGLGSVAGFNFFIDPLWTFQHNHKYNDVQVNINERQLKVNQIHFSKDFDYDTLLLGSSRTTYIHPGDFENMDVYNFAASDLSFKEYKSMIDFAKKEKGSEFERIIIGVDFNKSSMEQSAEDLTLDEYIDNATSPFYRYKNLLSLDVLNYAKKNYRLSKDDKIILLRSYNRYNMTFAREFQPETIRKETEAKVVKFRKLFYGDNYEYNPEFKEVLQQIKEDNPNTEFVIFTSPISAPLFEAIVDEGNLDDYHHWLNEIIDVFGGVYNFMGVNTVTSDILNYFDGHHYYPHVGEMIAKRISADNPTGVPDDFGIYLTEHVGEEEIQ</sequence>
<dbReference type="Proteomes" id="UP001595882">
    <property type="component" value="Unassembled WGS sequence"/>
</dbReference>
<organism evidence="1 2">
    <name type="scientific">Gracilibacillus xinjiangensis</name>
    <dbReference type="NCBI Taxonomy" id="1193282"/>
    <lineage>
        <taxon>Bacteria</taxon>
        <taxon>Bacillati</taxon>
        <taxon>Bacillota</taxon>
        <taxon>Bacilli</taxon>
        <taxon>Bacillales</taxon>
        <taxon>Bacillaceae</taxon>
        <taxon>Gracilibacillus</taxon>
    </lineage>
</organism>
<name>A0ABV8WVE7_9BACI</name>
<keyword evidence="2" id="KW-1185">Reference proteome</keyword>